<evidence type="ECO:0000256" key="6">
    <source>
        <dbReference type="SAM" id="MobiDB-lite"/>
    </source>
</evidence>
<comment type="subcellular location">
    <subcellularLocation>
        <location evidence="1">Membrane</location>
        <topology evidence="1">Multi-pass membrane protein</topology>
    </subcellularLocation>
</comment>
<evidence type="ECO:0000256" key="3">
    <source>
        <dbReference type="ARBA" id="ARBA00022989"/>
    </source>
</evidence>
<name>A0AA36H5F2_CYLNA</name>
<dbReference type="PANTHER" id="PTHR13285">
    <property type="entry name" value="ACYLTRANSFERASE"/>
    <property type="match status" value="1"/>
</dbReference>
<evidence type="ECO:0000256" key="7">
    <source>
        <dbReference type="SAM" id="Phobius"/>
    </source>
</evidence>
<sequence>MERRYQRKIAVENTDALNPLSAVQQGRIANARDTSHSEDRKRRPSEQRTTDRLNLKRFQPQTMSVDRFVPAPLPRWERLLCWAVWIFHSAAAFYIAFRVSRGHLRPWIQNWLTESSYLSGYEVDLSDNEWEHFRNTVSHMILDYSLHSIMYFLVIRFVETKWTKIILISGALLLQVHLTSLTCVSILFAFAVIVTSLSIVTRNIAVPWILCISFVLKASDYLPFTMDGHIYYCEFNVYLYGAIKILNFSLYMCQNKDKKYKDIWQDHLLYLTYLPYSMTLIVLFDDFLMQLQRRLASPDSYNNLVNLRWTAYFGARLIFWFFVLEFILHFIYVHSIFSSPFAVIHRLGPYETCAVAYVIGQLFHLKYVVLFGTPAFFAYLDGMLPPPPPICISRVSRYSRMWRHFDVGLYRFLRDQVYIPLLRPKLPTTLAILRELTTFAGCPYQP</sequence>
<keyword evidence="2 7" id="KW-0812">Transmembrane</keyword>
<feature type="transmembrane region" description="Helical" evidence="7">
    <location>
        <begin position="79"/>
        <end position="97"/>
    </location>
</feature>
<dbReference type="PANTHER" id="PTHR13285:SF18">
    <property type="entry name" value="PROTEIN-CYSTEINE N-PALMITOYLTRANSFERASE RASP"/>
    <property type="match status" value="1"/>
</dbReference>
<comment type="caution">
    <text evidence="8">The sequence shown here is derived from an EMBL/GenBank/DDBJ whole genome shotgun (WGS) entry which is preliminary data.</text>
</comment>
<feature type="transmembrane region" description="Helical" evidence="7">
    <location>
        <begin position="268"/>
        <end position="289"/>
    </location>
</feature>
<evidence type="ECO:0000256" key="2">
    <source>
        <dbReference type="ARBA" id="ARBA00022692"/>
    </source>
</evidence>
<gene>
    <name evidence="8" type="ORF">CYNAS_LOCUS16089</name>
</gene>
<feature type="region of interest" description="Disordered" evidence="6">
    <location>
        <begin position="22"/>
        <end position="50"/>
    </location>
</feature>
<evidence type="ECO:0000256" key="4">
    <source>
        <dbReference type="ARBA" id="ARBA00023136"/>
    </source>
</evidence>
<reference evidence="8" key="1">
    <citation type="submission" date="2023-07" db="EMBL/GenBank/DDBJ databases">
        <authorList>
            <consortium name="CYATHOMIX"/>
        </authorList>
    </citation>
    <scope>NUCLEOTIDE SEQUENCE</scope>
    <source>
        <strain evidence="8">N/A</strain>
    </source>
</reference>
<protein>
    <submittedName>
        <fullName evidence="8">Uncharacterized protein</fullName>
    </submittedName>
</protein>
<keyword evidence="9" id="KW-1185">Reference proteome</keyword>
<feature type="transmembrane region" description="Helical" evidence="7">
    <location>
        <begin position="354"/>
        <end position="380"/>
    </location>
</feature>
<evidence type="ECO:0000313" key="9">
    <source>
        <dbReference type="Proteomes" id="UP001176961"/>
    </source>
</evidence>
<dbReference type="GO" id="GO:0016020">
    <property type="term" value="C:membrane"/>
    <property type="evidence" value="ECO:0007669"/>
    <property type="project" value="UniProtKB-SubCell"/>
</dbReference>
<evidence type="ECO:0000313" key="8">
    <source>
        <dbReference type="EMBL" id="CAJ0604106.1"/>
    </source>
</evidence>
<feature type="transmembrane region" description="Helical" evidence="7">
    <location>
        <begin position="309"/>
        <end position="333"/>
    </location>
</feature>
<dbReference type="Proteomes" id="UP001176961">
    <property type="component" value="Unassembled WGS sequence"/>
</dbReference>
<evidence type="ECO:0000256" key="5">
    <source>
        <dbReference type="ARBA" id="ARBA00038268"/>
    </source>
</evidence>
<accession>A0AA36H5F2</accession>
<evidence type="ECO:0000256" key="1">
    <source>
        <dbReference type="ARBA" id="ARBA00004141"/>
    </source>
</evidence>
<dbReference type="InterPro" id="IPR004299">
    <property type="entry name" value="MBOAT_fam"/>
</dbReference>
<dbReference type="GO" id="GO:0016409">
    <property type="term" value="F:palmitoyltransferase activity"/>
    <property type="evidence" value="ECO:0007669"/>
    <property type="project" value="TreeGrafter"/>
</dbReference>
<feature type="compositionally biased region" description="Basic and acidic residues" evidence="6">
    <location>
        <begin position="33"/>
        <end position="50"/>
    </location>
</feature>
<organism evidence="8 9">
    <name type="scientific">Cylicocyclus nassatus</name>
    <name type="common">Nematode worm</name>
    <dbReference type="NCBI Taxonomy" id="53992"/>
    <lineage>
        <taxon>Eukaryota</taxon>
        <taxon>Metazoa</taxon>
        <taxon>Ecdysozoa</taxon>
        <taxon>Nematoda</taxon>
        <taxon>Chromadorea</taxon>
        <taxon>Rhabditida</taxon>
        <taxon>Rhabditina</taxon>
        <taxon>Rhabditomorpha</taxon>
        <taxon>Strongyloidea</taxon>
        <taxon>Strongylidae</taxon>
        <taxon>Cylicocyclus</taxon>
    </lineage>
</organism>
<feature type="transmembrane region" description="Helical" evidence="7">
    <location>
        <begin position="137"/>
        <end position="158"/>
    </location>
</feature>
<dbReference type="Pfam" id="PF03062">
    <property type="entry name" value="MBOAT"/>
    <property type="match status" value="1"/>
</dbReference>
<comment type="similarity">
    <text evidence="5">Belongs to the membrane-bound acyltransferase family. HHAT subfamily.</text>
</comment>
<dbReference type="GO" id="GO:0005783">
    <property type="term" value="C:endoplasmic reticulum"/>
    <property type="evidence" value="ECO:0007669"/>
    <property type="project" value="TreeGrafter"/>
</dbReference>
<dbReference type="EMBL" id="CATQJL010000305">
    <property type="protein sequence ID" value="CAJ0604106.1"/>
    <property type="molecule type" value="Genomic_DNA"/>
</dbReference>
<feature type="transmembrane region" description="Helical" evidence="7">
    <location>
        <begin position="165"/>
        <end position="193"/>
    </location>
</feature>
<keyword evidence="3 7" id="KW-1133">Transmembrane helix</keyword>
<dbReference type="InterPro" id="IPR051085">
    <property type="entry name" value="MB_O-acyltransferase"/>
</dbReference>
<proteinExistence type="inferred from homology"/>
<dbReference type="AlphaFoldDB" id="A0AA36H5F2"/>
<keyword evidence="4 7" id="KW-0472">Membrane</keyword>